<reference evidence="3" key="1">
    <citation type="submission" date="2017-02" db="UniProtKB">
        <authorList>
            <consortium name="WormBaseParasite"/>
        </authorList>
    </citation>
    <scope>IDENTIFICATION</scope>
</reference>
<keyword evidence="2" id="KW-1185">Reference proteome</keyword>
<gene>
    <name evidence="1" type="ORF">ASIM_LOCUS14875</name>
</gene>
<evidence type="ECO:0000313" key="3">
    <source>
        <dbReference type="WBParaSite" id="ASIM_0001546601-mRNA-1"/>
    </source>
</evidence>
<name>A0A0M3K3C7_ANISI</name>
<reference evidence="1 2" key="2">
    <citation type="submission" date="2018-11" db="EMBL/GenBank/DDBJ databases">
        <authorList>
            <consortium name="Pathogen Informatics"/>
        </authorList>
    </citation>
    <scope>NUCLEOTIDE SEQUENCE [LARGE SCALE GENOMIC DNA]</scope>
</reference>
<organism evidence="3">
    <name type="scientific">Anisakis simplex</name>
    <name type="common">Herring worm</name>
    <dbReference type="NCBI Taxonomy" id="6269"/>
    <lineage>
        <taxon>Eukaryota</taxon>
        <taxon>Metazoa</taxon>
        <taxon>Ecdysozoa</taxon>
        <taxon>Nematoda</taxon>
        <taxon>Chromadorea</taxon>
        <taxon>Rhabditida</taxon>
        <taxon>Spirurina</taxon>
        <taxon>Ascaridomorpha</taxon>
        <taxon>Ascaridoidea</taxon>
        <taxon>Anisakidae</taxon>
        <taxon>Anisakis</taxon>
        <taxon>Anisakis simplex complex</taxon>
    </lineage>
</organism>
<dbReference type="EMBL" id="UYRR01031979">
    <property type="protein sequence ID" value="VDK53577.1"/>
    <property type="molecule type" value="Genomic_DNA"/>
</dbReference>
<accession>A0A0M3K3C7</accession>
<dbReference type="Proteomes" id="UP000267096">
    <property type="component" value="Unassembled WGS sequence"/>
</dbReference>
<sequence>MVNFIDRKKLILYRTVRKFYIFRQHNGPDIALLLLSKPVTICDPKRRNSVDRFEILRLPLGNALRSGWSDEEVEQAKCVMYGYGRNEKYSKLDYRLRSMPVKLKVRSPELITDLRRNQKICEVNK</sequence>
<dbReference type="AlphaFoldDB" id="A0A0M3K3C7"/>
<proteinExistence type="predicted"/>
<dbReference type="OrthoDB" id="5861110at2759"/>
<evidence type="ECO:0000313" key="1">
    <source>
        <dbReference type="EMBL" id="VDK53577.1"/>
    </source>
</evidence>
<protein>
    <submittedName>
        <fullName evidence="3">SANT domain-containing protein</fullName>
    </submittedName>
</protein>
<evidence type="ECO:0000313" key="2">
    <source>
        <dbReference type="Proteomes" id="UP000267096"/>
    </source>
</evidence>
<dbReference type="WBParaSite" id="ASIM_0001546601-mRNA-1">
    <property type="protein sequence ID" value="ASIM_0001546601-mRNA-1"/>
    <property type="gene ID" value="ASIM_0001546601"/>
</dbReference>